<dbReference type="Pfam" id="PF04773">
    <property type="entry name" value="FecR"/>
    <property type="match status" value="1"/>
</dbReference>
<feature type="domain" description="FecR N-terminal" evidence="2">
    <location>
        <begin position="19"/>
        <end position="58"/>
    </location>
</feature>
<dbReference type="PANTHER" id="PTHR30273">
    <property type="entry name" value="PERIPLASMIC SIGNAL SENSOR AND SIGMA FACTOR ACTIVATOR FECR-RELATED"/>
    <property type="match status" value="1"/>
</dbReference>
<dbReference type="PANTHER" id="PTHR30273:SF2">
    <property type="entry name" value="PROTEIN FECR"/>
    <property type="match status" value="1"/>
</dbReference>
<dbReference type="PIRSF" id="PIRSF018266">
    <property type="entry name" value="FecR"/>
    <property type="match status" value="1"/>
</dbReference>
<dbReference type="InterPro" id="IPR032623">
    <property type="entry name" value="FecR_N"/>
</dbReference>
<evidence type="ECO:0000313" key="4">
    <source>
        <dbReference type="Proteomes" id="UP001156703"/>
    </source>
</evidence>
<proteinExistence type="predicted"/>
<evidence type="ECO:0000259" key="2">
    <source>
        <dbReference type="Pfam" id="PF16220"/>
    </source>
</evidence>
<dbReference type="Gene3D" id="2.60.120.1440">
    <property type="match status" value="1"/>
</dbReference>
<accession>A0ABQ5ZD43</accession>
<name>A0ABQ5ZD43_9SPHN</name>
<dbReference type="InterPro" id="IPR012373">
    <property type="entry name" value="Ferrdict_sens_TM"/>
</dbReference>
<evidence type="ECO:0000313" key="3">
    <source>
        <dbReference type="EMBL" id="GLR48532.1"/>
    </source>
</evidence>
<organism evidence="3 4">
    <name type="scientific">Sphingomonas astaxanthinifaciens DSM 22298</name>
    <dbReference type="NCBI Taxonomy" id="1123267"/>
    <lineage>
        <taxon>Bacteria</taxon>
        <taxon>Pseudomonadati</taxon>
        <taxon>Pseudomonadota</taxon>
        <taxon>Alphaproteobacteria</taxon>
        <taxon>Sphingomonadales</taxon>
        <taxon>Sphingomonadaceae</taxon>
        <taxon>Sphingomonas</taxon>
    </lineage>
</organism>
<dbReference type="Proteomes" id="UP001156703">
    <property type="component" value="Unassembled WGS sequence"/>
</dbReference>
<feature type="domain" description="FecR protein" evidence="1">
    <location>
        <begin position="113"/>
        <end position="201"/>
    </location>
</feature>
<comment type="caution">
    <text evidence="3">The sequence shown here is derived from an EMBL/GenBank/DDBJ whole genome shotgun (WGS) entry which is preliminary data.</text>
</comment>
<reference evidence="4" key="1">
    <citation type="journal article" date="2019" name="Int. J. Syst. Evol. Microbiol.">
        <title>The Global Catalogue of Microorganisms (GCM) 10K type strain sequencing project: providing services to taxonomists for standard genome sequencing and annotation.</title>
        <authorList>
            <consortium name="The Broad Institute Genomics Platform"/>
            <consortium name="The Broad Institute Genome Sequencing Center for Infectious Disease"/>
            <person name="Wu L."/>
            <person name="Ma J."/>
        </authorList>
    </citation>
    <scope>NUCLEOTIDE SEQUENCE [LARGE SCALE GENOMIC DNA]</scope>
    <source>
        <strain evidence="4">NBRC 102146</strain>
    </source>
</reference>
<evidence type="ECO:0000259" key="1">
    <source>
        <dbReference type="Pfam" id="PF04773"/>
    </source>
</evidence>
<dbReference type="EMBL" id="BSOO01000028">
    <property type="protein sequence ID" value="GLR48532.1"/>
    <property type="molecule type" value="Genomic_DNA"/>
</dbReference>
<protein>
    <submittedName>
        <fullName evidence="3">Inner membrane sensor protein</fullName>
    </submittedName>
</protein>
<dbReference type="RefSeq" id="WP_084184210.1">
    <property type="nucleotide sequence ID" value="NZ_BSOO01000028.1"/>
</dbReference>
<dbReference type="InterPro" id="IPR006860">
    <property type="entry name" value="FecR"/>
</dbReference>
<sequence>MSPSGEYGDAMNQPGAPDDEALRWFVRSNDPEFDDWAGFTAWLERDPAHADAWHRIAAAEADLLPVVAEEQSVVQDLGPEPDKGRTRRGWLVGGAVAAALAALVAVPALRSETIATRPGEQRTIALADGNRLVLNGDTSIRLAGWNRDKVRVERGQALFDLAGKDRVAVEVGDLKLVDIGTSFEVSRDGRASQVIVAEGAVLADPDGARVRIDAGQQLETLDGAARLRPTAAPQGAAGAWTRGQLVFLDASLGEVAAQLRRSTGLAFSAKRASGARRFTGTLNLADARRDPGALSALLGVPVRPAGGGWVLGED</sequence>
<gene>
    <name evidence="3" type="primary">bupR</name>
    <name evidence="3" type="ORF">GCM10007925_22490</name>
</gene>
<keyword evidence="4" id="KW-1185">Reference proteome</keyword>
<dbReference type="Pfam" id="PF16220">
    <property type="entry name" value="DUF4880"/>
    <property type="match status" value="1"/>
</dbReference>